<comment type="caution">
    <text evidence="2">The sequence shown here is derived from an EMBL/GenBank/DDBJ whole genome shotgun (WGS) entry which is preliminary data.</text>
</comment>
<dbReference type="AlphaFoldDB" id="A0A2S7KPR2"/>
<gene>
    <name evidence="2" type="ORF">BST85_06665</name>
</gene>
<keyword evidence="3" id="KW-1185">Reference proteome</keyword>
<keyword evidence="1" id="KW-0472">Membrane</keyword>
<evidence type="ECO:0000313" key="2">
    <source>
        <dbReference type="EMBL" id="PQB04612.1"/>
    </source>
</evidence>
<reference evidence="2 3" key="1">
    <citation type="submission" date="2016-11" db="EMBL/GenBank/DDBJ databases">
        <title>Trade-off between light-utilization and light-protection in marine flavobacteria.</title>
        <authorList>
            <person name="Kumagai Y."/>
        </authorList>
    </citation>
    <scope>NUCLEOTIDE SEQUENCE [LARGE SCALE GENOMIC DNA]</scope>
    <source>
        <strain evidence="2 3">NBRC 107741</strain>
    </source>
</reference>
<feature type="transmembrane region" description="Helical" evidence="1">
    <location>
        <begin position="12"/>
        <end position="31"/>
    </location>
</feature>
<accession>A0A2S7KPR2</accession>
<dbReference type="Proteomes" id="UP000239800">
    <property type="component" value="Unassembled WGS sequence"/>
</dbReference>
<protein>
    <submittedName>
        <fullName evidence="2">Uncharacterized protein</fullName>
    </submittedName>
</protein>
<organism evidence="2 3">
    <name type="scientific">Aureitalea marina</name>
    <dbReference type="NCBI Taxonomy" id="930804"/>
    <lineage>
        <taxon>Bacteria</taxon>
        <taxon>Pseudomonadati</taxon>
        <taxon>Bacteroidota</taxon>
        <taxon>Flavobacteriia</taxon>
        <taxon>Flavobacteriales</taxon>
        <taxon>Flavobacteriaceae</taxon>
        <taxon>Aureitalea</taxon>
    </lineage>
</organism>
<keyword evidence="1" id="KW-1133">Transmembrane helix</keyword>
<dbReference type="EMBL" id="MQUB01000001">
    <property type="protein sequence ID" value="PQB04612.1"/>
    <property type="molecule type" value="Genomic_DNA"/>
</dbReference>
<evidence type="ECO:0000313" key="3">
    <source>
        <dbReference type="Proteomes" id="UP000239800"/>
    </source>
</evidence>
<proteinExistence type="predicted"/>
<dbReference type="RefSeq" id="WP_104812540.1">
    <property type="nucleotide sequence ID" value="NZ_MQUB01000001.1"/>
</dbReference>
<name>A0A2S7KPR2_9FLAO</name>
<sequence length="281" mass="31883">MNSTIRTYNLYLHFWLLLAVALFSGTFELIGQQQDTLETKRYSESDRRWLLDLPLWIPGLRGKLAYGELEFSSGGGDSEREFDRLNGDTGLEFYFSARFQLDLGKFQIYADGFTGRIGTSFQFQRPDGSATELVYYRVNGSIVRLMGGYALLDSGPEPKLPWKLYGYLGVRYINMSLFSQLPGGSDLVNVEPSFFEPMLGAVIALDPGRFRIEAHLDASTWDNNFTWALSNSVRYRISPLIDVHLGTAWYNIDYRKELGGQTFDMDISLFGPTAGVGFWIK</sequence>
<evidence type="ECO:0000256" key="1">
    <source>
        <dbReference type="SAM" id="Phobius"/>
    </source>
</evidence>
<keyword evidence="1" id="KW-0812">Transmembrane</keyword>